<dbReference type="RefSeq" id="WP_002645395.1">
    <property type="nucleotide sequence ID" value="NZ_CAXAST010000005.1"/>
</dbReference>
<keyword evidence="1" id="KW-0472">Membrane</keyword>
<feature type="transmembrane region" description="Helical" evidence="1">
    <location>
        <begin position="12"/>
        <end position="31"/>
    </location>
</feature>
<dbReference type="EMBL" id="CP042910">
    <property type="protein sequence ID" value="QEG19886.1"/>
    <property type="molecule type" value="Genomic_DNA"/>
</dbReference>
<dbReference type="GeneID" id="98650214"/>
<keyword evidence="3" id="KW-1185">Reference proteome</keyword>
<keyword evidence="1" id="KW-1133">Transmembrane helix</keyword>
<evidence type="ECO:0000313" key="2">
    <source>
        <dbReference type="EMBL" id="QEG19886.1"/>
    </source>
</evidence>
<evidence type="ECO:0000256" key="1">
    <source>
        <dbReference type="SAM" id="Phobius"/>
    </source>
</evidence>
<keyword evidence="1" id="KW-0812">Transmembrane</keyword>
<organism evidence="2 3">
    <name type="scientific">Gimesia maris</name>
    <dbReference type="NCBI Taxonomy" id="122"/>
    <lineage>
        <taxon>Bacteria</taxon>
        <taxon>Pseudomonadati</taxon>
        <taxon>Planctomycetota</taxon>
        <taxon>Planctomycetia</taxon>
        <taxon>Planctomycetales</taxon>
        <taxon>Planctomycetaceae</taxon>
        <taxon>Gimesia</taxon>
    </lineage>
</organism>
<protein>
    <submittedName>
        <fullName evidence="2">Uncharacterized protein</fullName>
    </submittedName>
</protein>
<feature type="transmembrane region" description="Helical" evidence="1">
    <location>
        <begin position="37"/>
        <end position="59"/>
    </location>
</feature>
<reference evidence="2 3" key="1">
    <citation type="submission" date="2019-08" db="EMBL/GenBank/DDBJ databases">
        <title>Deep-cultivation of Planctomycetes and their phenomic and genomic characterization uncovers novel biology.</title>
        <authorList>
            <person name="Wiegand S."/>
            <person name="Jogler M."/>
            <person name="Boedeker C."/>
            <person name="Pinto D."/>
            <person name="Vollmers J."/>
            <person name="Rivas-Marin E."/>
            <person name="Kohn T."/>
            <person name="Peeters S.H."/>
            <person name="Heuer A."/>
            <person name="Rast P."/>
            <person name="Oberbeckmann S."/>
            <person name="Bunk B."/>
            <person name="Jeske O."/>
            <person name="Meyerdierks A."/>
            <person name="Storesund J.E."/>
            <person name="Kallscheuer N."/>
            <person name="Luecker S."/>
            <person name="Lage O.M."/>
            <person name="Pohl T."/>
            <person name="Merkel B.J."/>
            <person name="Hornburger P."/>
            <person name="Mueller R.-W."/>
            <person name="Bruemmer F."/>
            <person name="Labrenz M."/>
            <person name="Spormann A.M."/>
            <person name="Op den Camp H."/>
            <person name="Overmann J."/>
            <person name="Amann R."/>
            <person name="Jetten M.S.M."/>
            <person name="Mascher T."/>
            <person name="Medema M.H."/>
            <person name="Devos D.P."/>
            <person name="Kaster A.-K."/>
            <person name="Ovreas L."/>
            <person name="Rohde M."/>
            <person name="Galperin M.Y."/>
            <person name="Jogler C."/>
        </authorList>
    </citation>
    <scope>NUCLEOTIDE SEQUENCE [LARGE SCALE GENOMIC DNA]</scope>
    <source>
        <strain evidence="2 3">DSM 8797</strain>
    </source>
</reference>
<gene>
    <name evidence="2" type="ORF">GmarT_57950</name>
</gene>
<proteinExistence type="predicted"/>
<dbReference type="Proteomes" id="UP000322887">
    <property type="component" value="Chromosome"/>
</dbReference>
<sequence length="85" mass="10119">MADLKSKRLIYLKGFLFLVILLFAAGLIIAQTRSWQITLLLLLVIWSAARLYYFMFYVIEKYVDPEYKFAGITSFLQYLLRKKQK</sequence>
<evidence type="ECO:0000313" key="3">
    <source>
        <dbReference type="Proteomes" id="UP000322887"/>
    </source>
</evidence>
<accession>A0ABX5YVU1</accession>
<name>A0ABX5YVU1_9PLAN</name>